<gene>
    <name evidence="3" type="ORF">NO357_21015</name>
</gene>
<accession>A0AAE3WGU9</accession>
<evidence type="ECO:0000313" key="3">
    <source>
        <dbReference type="EMBL" id="MDQ2092394.1"/>
    </source>
</evidence>
<evidence type="ECO:0000313" key="4">
    <source>
        <dbReference type="Proteomes" id="UP001226762"/>
    </source>
</evidence>
<dbReference type="InterPro" id="IPR028250">
    <property type="entry name" value="DsbDN"/>
</dbReference>
<sequence length="267" mass="28819">MNLRLIALFAYLLLAALPARANPYADVVETRILPGWRTADGSLMAGLEITLAPGWKTYWRSPGDAGIPPLFDWSRSRNLEGVEIAWPTPHVFDQNGLRTIGYKDRVVLPITVAPRKSGAPVRLSGTIDIGICRDVCVPVRIEISETLRSTAAQPDPVIAAALAERPFSSREAGLTDAACTVSAAADGLSLRAEFTLPSTGGREMAVVETGDPMIWASEPRITRKGGRLFAEFDLMHASGGPFAIDRSALRFTILGKKHAVDIQGCDR</sequence>
<dbReference type="Proteomes" id="UP001226762">
    <property type="component" value="Unassembled WGS sequence"/>
</dbReference>
<feature type="domain" description="Thiol:disulfide interchange protein DsbD N-terminal" evidence="2">
    <location>
        <begin position="39"/>
        <end position="143"/>
    </location>
</feature>
<keyword evidence="1" id="KW-0732">Signal</keyword>
<reference evidence="3" key="1">
    <citation type="submission" date="2022-07" db="EMBL/GenBank/DDBJ databases">
        <authorList>
            <person name="Otstavnykh N."/>
            <person name="Isaeva M."/>
            <person name="Bystritskaya E."/>
        </authorList>
    </citation>
    <scope>NUCLEOTIDE SEQUENCE</scope>
    <source>
        <strain evidence="3">KCTC 52189</strain>
    </source>
</reference>
<reference evidence="3" key="2">
    <citation type="submission" date="2023-02" db="EMBL/GenBank/DDBJ databases">
        <title>'Rhodoalgimonas zhirmunskyi' gen. nov., isolated from a red alga.</title>
        <authorList>
            <person name="Nedashkovskaya O.I."/>
            <person name="Otstavnykh N.Y."/>
            <person name="Bystritskaya E.P."/>
            <person name="Balabanova L.A."/>
            <person name="Isaeva M.P."/>
        </authorList>
    </citation>
    <scope>NUCLEOTIDE SEQUENCE</scope>
    <source>
        <strain evidence="3">KCTC 52189</strain>
    </source>
</reference>
<feature type="signal peptide" evidence="1">
    <location>
        <begin position="1"/>
        <end position="21"/>
    </location>
</feature>
<dbReference type="Pfam" id="PF11412">
    <property type="entry name" value="DsbD_N"/>
    <property type="match status" value="1"/>
</dbReference>
<organism evidence="3 4">
    <name type="scientific">Marimonas arenosa</name>
    <dbReference type="NCBI Taxonomy" id="1795305"/>
    <lineage>
        <taxon>Bacteria</taxon>
        <taxon>Pseudomonadati</taxon>
        <taxon>Pseudomonadota</taxon>
        <taxon>Alphaproteobacteria</taxon>
        <taxon>Rhodobacterales</taxon>
        <taxon>Paracoccaceae</taxon>
        <taxon>Marimonas</taxon>
    </lineage>
</organism>
<keyword evidence="4" id="KW-1185">Reference proteome</keyword>
<dbReference type="RefSeq" id="WP_306737700.1">
    <property type="nucleotide sequence ID" value="NZ_JANHAX010000009.1"/>
</dbReference>
<dbReference type="EMBL" id="JANHAX010000009">
    <property type="protein sequence ID" value="MDQ2092394.1"/>
    <property type="molecule type" value="Genomic_DNA"/>
</dbReference>
<evidence type="ECO:0000259" key="2">
    <source>
        <dbReference type="Pfam" id="PF11412"/>
    </source>
</evidence>
<dbReference type="AlphaFoldDB" id="A0AAE3WGU9"/>
<comment type="caution">
    <text evidence="3">The sequence shown here is derived from an EMBL/GenBank/DDBJ whole genome shotgun (WGS) entry which is preliminary data.</text>
</comment>
<name>A0AAE3WGU9_9RHOB</name>
<feature type="chain" id="PRO_5042165618" description="Thiol:disulfide interchange protein DsbD N-terminal domain-containing protein" evidence="1">
    <location>
        <begin position="22"/>
        <end position="267"/>
    </location>
</feature>
<proteinExistence type="predicted"/>
<evidence type="ECO:0000256" key="1">
    <source>
        <dbReference type="SAM" id="SignalP"/>
    </source>
</evidence>
<protein>
    <recommendedName>
        <fullName evidence="2">Thiol:disulfide interchange protein DsbD N-terminal domain-containing protein</fullName>
    </recommendedName>
</protein>